<keyword evidence="9" id="KW-1185">Reference proteome</keyword>
<protein>
    <recommendedName>
        <fullName evidence="6">Transport permease protein</fullName>
    </recommendedName>
</protein>
<evidence type="ECO:0000256" key="1">
    <source>
        <dbReference type="ARBA" id="ARBA00004141"/>
    </source>
</evidence>
<name>A0A1H2M561_9ACTN</name>
<comment type="similarity">
    <text evidence="6">Belongs to the ABC-2 integral membrane protein family.</text>
</comment>
<feature type="transmembrane region" description="Helical" evidence="6">
    <location>
        <begin position="126"/>
        <end position="152"/>
    </location>
</feature>
<dbReference type="GO" id="GO:0043190">
    <property type="term" value="C:ATP-binding cassette (ABC) transporter complex"/>
    <property type="evidence" value="ECO:0007669"/>
    <property type="project" value="InterPro"/>
</dbReference>
<dbReference type="Pfam" id="PF01061">
    <property type="entry name" value="ABC2_membrane"/>
    <property type="match status" value="1"/>
</dbReference>
<feature type="transmembrane region" description="Helical" evidence="6">
    <location>
        <begin position="81"/>
        <end position="105"/>
    </location>
</feature>
<dbReference type="STRING" id="419479.SAMN04488563_7010"/>
<evidence type="ECO:0000256" key="5">
    <source>
        <dbReference type="ARBA" id="ARBA00023251"/>
    </source>
</evidence>
<dbReference type="InterPro" id="IPR047817">
    <property type="entry name" value="ABC2_TM_bact-type"/>
</dbReference>
<dbReference type="InterPro" id="IPR051784">
    <property type="entry name" value="Nod_factor_ABC_transporter"/>
</dbReference>
<dbReference type="InterPro" id="IPR000412">
    <property type="entry name" value="ABC_2_transport"/>
</dbReference>
<evidence type="ECO:0000256" key="3">
    <source>
        <dbReference type="ARBA" id="ARBA00022989"/>
    </source>
</evidence>
<evidence type="ECO:0000313" key="8">
    <source>
        <dbReference type="EMBL" id="SDU87636.1"/>
    </source>
</evidence>
<dbReference type="Proteomes" id="UP000182977">
    <property type="component" value="Chromosome I"/>
</dbReference>
<dbReference type="GO" id="GO:0140359">
    <property type="term" value="F:ABC-type transporter activity"/>
    <property type="evidence" value="ECO:0007669"/>
    <property type="project" value="InterPro"/>
</dbReference>
<accession>A0A1H2M561</accession>
<dbReference type="PANTHER" id="PTHR43229:SF2">
    <property type="entry name" value="NODULATION PROTEIN J"/>
    <property type="match status" value="1"/>
</dbReference>
<dbReference type="PANTHER" id="PTHR43229">
    <property type="entry name" value="NODULATION PROTEIN J"/>
    <property type="match status" value="1"/>
</dbReference>
<sequence length="278" mass="29796">MTTTTETAAVERPVRTIAAARVDRPEPPSALSASLTLGWRSVLKIRRIPEQLFDVTFQPVIFIVMFVYLFGGAVSGSTTEYLQFVLPGILVQTVVMASLYTGISLNTDIGKGIFDRFRSLPIWRPAALVGALLADSIRYVVAAAVCLAVGMAMGFRPDGTVLEVVAACLMVLVFAFSLSWIFAFLGLVMRSAGAVQGVSMLAMFPLTFASNVFVDPSTMPSWLRSWVDVNPVSHLVTAVRGLMAGSPDAGAIAWSLIGCAVLVAVFAPLTVQAYRRKA</sequence>
<evidence type="ECO:0000256" key="2">
    <source>
        <dbReference type="ARBA" id="ARBA00022692"/>
    </source>
</evidence>
<gene>
    <name evidence="8" type="ORF">SAMN04488563_7010</name>
</gene>
<feature type="transmembrane region" description="Helical" evidence="6">
    <location>
        <begin position="52"/>
        <end position="75"/>
    </location>
</feature>
<dbReference type="PIRSF" id="PIRSF006648">
    <property type="entry name" value="DrrB"/>
    <property type="match status" value="1"/>
</dbReference>
<feature type="transmembrane region" description="Helical" evidence="6">
    <location>
        <begin position="251"/>
        <end position="271"/>
    </location>
</feature>
<dbReference type="OrthoDB" id="670210at2"/>
<organism evidence="8 9">
    <name type="scientific">Jiangella alkaliphila</name>
    <dbReference type="NCBI Taxonomy" id="419479"/>
    <lineage>
        <taxon>Bacteria</taxon>
        <taxon>Bacillati</taxon>
        <taxon>Actinomycetota</taxon>
        <taxon>Actinomycetes</taxon>
        <taxon>Jiangellales</taxon>
        <taxon>Jiangellaceae</taxon>
        <taxon>Jiangella</taxon>
    </lineage>
</organism>
<keyword evidence="6" id="KW-0813">Transport</keyword>
<dbReference type="RefSeq" id="WP_046768913.1">
    <property type="nucleotide sequence ID" value="NZ_KQ061229.1"/>
</dbReference>
<proteinExistence type="inferred from homology"/>
<evidence type="ECO:0000313" key="9">
    <source>
        <dbReference type="Proteomes" id="UP000182977"/>
    </source>
</evidence>
<evidence type="ECO:0000259" key="7">
    <source>
        <dbReference type="PROSITE" id="PS51012"/>
    </source>
</evidence>
<keyword evidence="4 6" id="KW-0472">Membrane</keyword>
<evidence type="ECO:0000256" key="4">
    <source>
        <dbReference type="ARBA" id="ARBA00023136"/>
    </source>
</evidence>
<feature type="transmembrane region" description="Helical" evidence="6">
    <location>
        <begin position="164"/>
        <end position="187"/>
    </location>
</feature>
<keyword evidence="5" id="KW-0046">Antibiotic resistance</keyword>
<dbReference type="EMBL" id="LT629791">
    <property type="protein sequence ID" value="SDU87636.1"/>
    <property type="molecule type" value="Genomic_DNA"/>
</dbReference>
<feature type="transmembrane region" description="Helical" evidence="6">
    <location>
        <begin position="194"/>
        <end position="214"/>
    </location>
</feature>
<comment type="subcellular location">
    <subcellularLocation>
        <location evidence="6">Cell membrane</location>
        <topology evidence="6">Multi-pass membrane protein</topology>
    </subcellularLocation>
    <subcellularLocation>
        <location evidence="1">Membrane</location>
        <topology evidence="1">Multi-pass membrane protein</topology>
    </subcellularLocation>
</comment>
<feature type="domain" description="ABC transmembrane type-2" evidence="7">
    <location>
        <begin position="50"/>
        <end position="277"/>
    </location>
</feature>
<dbReference type="PROSITE" id="PS51012">
    <property type="entry name" value="ABC_TM2"/>
    <property type="match status" value="1"/>
</dbReference>
<dbReference type="AlphaFoldDB" id="A0A1H2M561"/>
<reference evidence="9" key="1">
    <citation type="submission" date="2016-10" db="EMBL/GenBank/DDBJ databases">
        <authorList>
            <person name="Varghese N."/>
            <person name="Submissions S."/>
        </authorList>
    </citation>
    <scope>NUCLEOTIDE SEQUENCE [LARGE SCALE GENOMIC DNA]</scope>
    <source>
        <strain evidence="9">DSM 45079</strain>
    </source>
</reference>
<keyword evidence="6" id="KW-1003">Cell membrane</keyword>
<keyword evidence="3 6" id="KW-1133">Transmembrane helix</keyword>
<dbReference type="GO" id="GO:0046677">
    <property type="term" value="P:response to antibiotic"/>
    <property type="evidence" value="ECO:0007669"/>
    <property type="project" value="UniProtKB-KW"/>
</dbReference>
<dbReference type="InterPro" id="IPR013525">
    <property type="entry name" value="ABC2_TM"/>
</dbReference>
<keyword evidence="2 6" id="KW-0812">Transmembrane</keyword>
<evidence type="ECO:0000256" key="6">
    <source>
        <dbReference type="RuleBase" id="RU361157"/>
    </source>
</evidence>